<dbReference type="GeneID" id="9479676"/>
<proteinExistence type="predicted"/>
<organism evidence="2 3">
    <name type="scientific">Phytophthora infestans (strain T30-4)</name>
    <name type="common">Potato late blight agent</name>
    <dbReference type="NCBI Taxonomy" id="403677"/>
    <lineage>
        <taxon>Eukaryota</taxon>
        <taxon>Sar</taxon>
        <taxon>Stramenopiles</taxon>
        <taxon>Oomycota</taxon>
        <taxon>Peronosporomycetes</taxon>
        <taxon>Peronosporales</taxon>
        <taxon>Peronosporaceae</taxon>
        <taxon>Phytophthora</taxon>
    </lineage>
</organism>
<dbReference type="OrthoDB" id="110257at2759"/>
<dbReference type="RefSeq" id="XP_002898825.1">
    <property type="nucleotide sequence ID" value="XM_002898779.1"/>
</dbReference>
<dbReference type="InParanoid" id="D0NPM1"/>
<sequence>MTYTPEQYQLHKERIRAAQKRYYLKTRETRLAYQKGYDDKNRDYIRSRKRKPKDELNESVEREPNTETELS</sequence>
<dbReference type="Proteomes" id="UP000006643">
    <property type="component" value="Unassembled WGS sequence"/>
</dbReference>
<accession>D0NPM1</accession>
<dbReference type="AlphaFoldDB" id="D0NPM1"/>
<protein>
    <submittedName>
        <fullName evidence="2">Uncharacterized protein</fullName>
    </submittedName>
</protein>
<gene>
    <name evidence="2" type="ORF">PITG_14348</name>
</gene>
<feature type="region of interest" description="Disordered" evidence="1">
    <location>
        <begin position="34"/>
        <end position="71"/>
    </location>
</feature>
<evidence type="ECO:0000313" key="2">
    <source>
        <dbReference type="EMBL" id="EEY62583.1"/>
    </source>
</evidence>
<dbReference type="KEGG" id="pif:PITG_14348"/>
<reference evidence="3" key="1">
    <citation type="journal article" date="2009" name="Nature">
        <title>Genome sequence and analysis of the Irish potato famine pathogen Phytophthora infestans.</title>
        <authorList>
            <consortium name="The Broad Institute Genome Sequencing Platform"/>
            <person name="Haas B.J."/>
            <person name="Kamoun S."/>
            <person name="Zody M.C."/>
            <person name="Jiang R.H."/>
            <person name="Handsaker R.E."/>
            <person name="Cano L.M."/>
            <person name="Grabherr M."/>
            <person name="Kodira C.D."/>
            <person name="Raffaele S."/>
            <person name="Torto-Alalibo T."/>
            <person name="Bozkurt T.O."/>
            <person name="Ah-Fong A.M."/>
            <person name="Alvarado L."/>
            <person name="Anderson V.L."/>
            <person name="Armstrong M.R."/>
            <person name="Avrova A."/>
            <person name="Baxter L."/>
            <person name="Beynon J."/>
            <person name="Boevink P.C."/>
            <person name="Bollmann S.R."/>
            <person name="Bos J.I."/>
            <person name="Bulone V."/>
            <person name="Cai G."/>
            <person name="Cakir C."/>
            <person name="Carrington J.C."/>
            <person name="Chawner M."/>
            <person name="Conti L."/>
            <person name="Costanzo S."/>
            <person name="Ewan R."/>
            <person name="Fahlgren N."/>
            <person name="Fischbach M.A."/>
            <person name="Fugelstad J."/>
            <person name="Gilroy E.M."/>
            <person name="Gnerre S."/>
            <person name="Green P.J."/>
            <person name="Grenville-Briggs L.J."/>
            <person name="Griffith J."/>
            <person name="Grunwald N.J."/>
            <person name="Horn K."/>
            <person name="Horner N.R."/>
            <person name="Hu C.H."/>
            <person name="Huitema E."/>
            <person name="Jeong D.H."/>
            <person name="Jones A.M."/>
            <person name="Jones J.D."/>
            <person name="Jones R.W."/>
            <person name="Karlsson E.K."/>
            <person name="Kunjeti S.G."/>
            <person name="Lamour K."/>
            <person name="Liu Z."/>
            <person name="Ma L."/>
            <person name="Maclean D."/>
            <person name="Chibucos M.C."/>
            <person name="McDonald H."/>
            <person name="McWalters J."/>
            <person name="Meijer H.J."/>
            <person name="Morgan W."/>
            <person name="Morris P.F."/>
            <person name="Munro C.A."/>
            <person name="O'Neill K."/>
            <person name="Ospina-Giraldo M."/>
            <person name="Pinzon A."/>
            <person name="Pritchard L."/>
            <person name="Ramsahoye B."/>
            <person name="Ren Q."/>
            <person name="Restrepo S."/>
            <person name="Roy S."/>
            <person name="Sadanandom A."/>
            <person name="Savidor A."/>
            <person name="Schornack S."/>
            <person name="Schwartz D.C."/>
            <person name="Schumann U.D."/>
            <person name="Schwessinger B."/>
            <person name="Seyer L."/>
            <person name="Sharpe T."/>
            <person name="Silvar C."/>
            <person name="Song J."/>
            <person name="Studholme D.J."/>
            <person name="Sykes S."/>
            <person name="Thines M."/>
            <person name="van de Vondervoort P.J."/>
            <person name="Phuntumart V."/>
            <person name="Wawra S."/>
            <person name="Weide R."/>
            <person name="Win J."/>
            <person name="Young C."/>
            <person name="Zhou S."/>
            <person name="Fry W."/>
            <person name="Meyers B.C."/>
            <person name="van West P."/>
            <person name="Ristaino J."/>
            <person name="Govers F."/>
            <person name="Birch P.R."/>
            <person name="Whisson S.C."/>
            <person name="Judelson H.S."/>
            <person name="Nusbaum C."/>
        </authorList>
    </citation>
    <scope>NUCLEOTIDE SEQUENCE [LARGE SCALE GENOMIC DNA]</scope>
    <source>
        <strain evidence="3">T30-4</strain>
    </source>
</reference>
<dbReference type="HOGENOM" id="CLU_202141_0_0_1"/>
<evidence type="ECO:0000313" key="3">
    <source>
        <dbReference type="Proteomes" id="UP000006643"/>
    </source>
</evidence>
<evidence type="ECO:0000256" key="1">
    <source>
        <dbReference type="SAM" id="MobiDB-lite"/>
    </source>
</evidence>
<dbReference type="eggNOG" id="ENOG502RH2Z">
    <property type="taxonomic scope" value="Eukaryota"/>
</dbReference>
<keyword evidence="3" id="KW-1185">Reference proteome</keyword>
<name>D0NPM1_PHYIT</name>
<dbReference type="EMBL" id="DS028151">
    <property type="protein sequence ID" value="EEY62583.1"/>
    <property type="molecule type" value="Genomic_DNA"/>
</dbReference>
<feature type="compositionally biased region" description="Basic and acidic residues" evidence="1">
    <location>
        <begin position="34"/>
        <end position="65"/>
    </location>
</feature>
<dbReference type="VEuPathDB" id="FungiDB:PITG_14348"/>